<dbReference type="Proteomes" id="UP000708208">
    <property type="component" value="Unassembled WGS sequence"/>
</dbReference>
<name>A0A8J2LBN0_9HEXA</name>
<reference evidence="2" key="1">
    <citation type="submission" date="2021-06" db="EMBL/GenBank/DDBJ databases">
        <authorList>
            <person name="Hodson N. C."/>
            <person name="Mongue J. A."/>
            <person name="Jaron S. K."/>
        </authorList>
    </citation>
    <scope>NUCLEOTIDE SEQUENCE</scope>
</reference>
<dbReference type="EMBL" id="CAJVCH010549714">
    <property type="protein sequence ID" value="CAG7829001.1"/>
    <property type="molecule type" value="Genomic_DNA"/>
</dbReference>
<keyword evidence="3" id="KW-1185">Reference proteome</keyword>
<evidence type="ECO:0000313" key="2">
    <source>
        <dbReference type="EMBL" id="CAG7829001.1"/>
    </source>
</evidence>
<evidence type="ECO:0000256" key="1">
    <source>
        <dbReference type="SAM" id="MobiDB-lite"/>
    </source>
</evidence>
<proteinExistence type="predicted"/>
<protein>
    <submittedName>
        <fullName evidence="2">Uncharacterized protein</fullName>
    </submittedName>
</protein>
<feature type="compositionally biased region" description="Polar residues" evidence="1">
    <location>
        <begin position="27"/>
        <end position="39"/>
    </location>
</feature>
<organism evidence="2 3">
    <name type="scientific">Allacma fusca</name>
    <dbReference type="NCBI Taxonomy" id="39272"/>
    <lineage>
        <taxon>Eukaryota</taxon>
        <taxon>Metazoa</taxon>
        <taxon>Ecdysozoa</taxon>
        <taxon>Arthropoda</taxon>
        <taxon>Hexapoda</taxon>
        <taxon>Collembola</taxon>
        <taxon>Symphypleona</taxon>
        <taxon>Sminthuridae</taxon>
        <taxon>Allacma</taxon>
    </lineage>
</organism>
<feature type="non-terminal residue" evidence="2">
    <location>
        <position position="151"/>
    </location>
</feature>
<sequence length="151" mass="16323">KHIQSTTTDSELEVQVNFQAPQNAWSLPAVSSSNQNYPGTSKAATSKSTRTEIPSAPQISDDIIDSAFHGIPSIEIVSSPDTPSEATGNLGVPNFITNNDIPPVAVVRSFDSEDIDYRVLFRSVLSKLSRIEHKLDEVSKSVATLKLSPTQ</sequence>
<evidence type="ECO:0000313" key="3">
    <source>
        <dbReference type="Proteomes" id="UP000708208"/>
    </source>
</evidence>
<comment type="caution">
    <text evidence="2">The sequence shown here is derived from an EMBL/GenBank/DDBJ whole genome shotgun (WGS) entry which is preliminary data.</text>
</comment>
<dbReference type="AlphaFoldDB" id="A0A8J2LBN0"/>
<accession>A0A8J2LBN0</accession>
<gene>
    <name evidence="2" type="ORF">AFUS01_LOCUS38889</name>
</gene>
<feature type="region of interest" description="Disordered" evidence="1">
    <location>
        <begin position="27"/>
        <end position="59"/>
    </location>
</feature>
<feature type="non-terminal residue" evidence="2">
    <location>
        <position position="1"/>
    </location>
</feature>